<protein>
    <recommendedName>
        <fullName evidence="1">DinB-like domain-containing protein</fullName>
    </recommendedName>
</protein>
<evidence type="ECO:0000313" key="2">
    <source>
        <dbReference type="EMBL" id="GGI13277.1"/>
    </source>
</evidence>
<evidence type="ECO:0000259" key="1">
    <source>
        <dbReference type="Pfam" id="PF12867"/>
    </source>
</evidence>
<dbReference type="Pfam" id="PF12867">
    <property type="entry name" value="DinB_2"/>
    <property type="match status" value="1"/>
</dbReference>
<keyword evidence="3" id="KW-1185">Reference proteome</keyword>
<dbReference type="InterPro" id="IPR034660">
    <property type="entry name" value="DinB/YfiT-like"/>
</dbReference>
<dbReference type="AlphaFoldDB" id="A0A8J3ALW9"/>
<dbReference type="InterPro" id="IPR024775">
    <property type="entry name" value="DinB-like"/>
</dbReference>
<comment type="caution">
    <text evidence="2">The sequence shown here is derived from an EMBL/GenBank/DDBJ whole genome shotgun (WGS) entry which is preliminary data.</text>
</comment>
<organism evidence="2 3">
    <name type="scientific">Gottfriedia solisilvae</name>
    <dbReference type="NCBI Taxonomy" id="1516104"/>
    <lineage>
        <taxon>Bacteria</taxon>
        <taxon>Bacillati</taxon>
        <taxon>Bacillota</taxon>
        <taxon>Bacilli</taxon>
        <taxon>Bacillales</taxon>
        <taxon>Bacillaceae</taxon>
        <taxon>Gottfriedia</taxon>
    </lineage>
</organism>
<dbReference type="OrthoDB" id="2964295at2"/>
<dbReference type="Proteomes" id="UP000626244">
    <property type="component" value="Unassembled WGS sequence"/>
</dbReference>
<reference evidence="3" key="1">
    <citation type="journal article" date="2019" name="Int. J. Syst. Evol. Microbiol.">
        <title>The Global Catalogue of Microorganisms (GCM) 10K type strain sequencing project: providing services to taxonomists for standard genome sequencing and annotation.</title>
        <authorList>
            <consortium name="The Broad Institute Genomics Platform"/>
            <consortium name="The Broad Institute Genome Sequencing Center for Infectious Disease"/>
            <person name="Wu L."/>
            <person name="Ma J."/>
        </authorList>
    </citation>
    <scope>NUCLEOTIDE SEQUENCE [LARGE SCALE GENOMIC DNA]</scope>
    <source>
        <strain evidence="3">CGMCC 1.14993</strain>
    </source>
</reference>
<feature type="domain" description="DinB-like" evidence="1">
    <location>
        <begin position="24"/>
        <end position="150"/>
    </location>
</feature>
<gene>
    <name evidence="2" type="ORF">GCM10007380_17110</name>
</gene>
<dbReference type="RefSeq" id="WP_087998105.1">
    <property type="nucleotide sequence ID" value="NZ_BMHB01000001.1"/>
</dbReference>
<sequence>MNEQLYQLNSLINWYKSLSLNDLELMNKPIAEGKFSVKENIAHLYRWDEFLLNVGIPSIIESGKIDFPNFHDYNHESAKLVSEKGIEEVITQAIKTRENLVKCFNDYQEFAQKEISMNGKTHIPNTDQHFTFYYLIEDFSEHDQHHKKQIEDFLHIQSSSRAN</sequence>
<dbReference type="Gene3D" id="1.20.120.450">
    <property type="entry name" value="dinb family like domain"/>
    <property type="match status" value="1"/>
</dbReference>
<dbReference type="EMBL" id="BMHB01000001">
    <property type="protein sequence ID" value="GGI13277.1"/>
    <property type="molecule type" value="Genomic_DNA"/>
</dbReference>
<evidence type="ECO:0000313" key="3">
    <source>
        <dbReference type="Proteomes" id="UP000626244"/>
    </source>
</evidence>
<dbReference type="SUPFAM" id="SSF109854">
    <property type="entry name" value="DinB/YfiT-like putative metalloenzymes"/>
    <property type="match status" value="1"/>
</dbReference>
<accession>A0A8J3ALW9</accession>
<proteinExistence type="predicted"/>
<name>A0A8J3ALW9_9BACI</name>